<sequence>MLKKYLQTQQDNFDIMRSRHSQLQRQAEHEQQRSSLLTQHINSMETSRQMVCSLSLQNLSGLKVIMHDMAQQQQHRSLLAQQEAAMQQQACSKQAAYNLAIEQVLEKRRQRQILQQQRREQKQQDELAMQMYQRQRVLG</sequence>
<protein>
    <recommendedName>
        <fullName evidence="3">Flagellar FliJ protein</fullName>
    </recommendedName>
</protein>
<name>A0A1H6J6U2_9GAMM</name>
<reference evidence="2" key="1">
    <citation type="submission" date="2016-10" db="EMBL/GenBank/DDBJ databases">
        <authorList>
            <person name="Varghese N."/>
            <person name="Submissions S."/>
        </authorList>
    </citation>
    <scope>NUCLEOTIDE SEQUENCE [LARGE SCALE GENOMIC DNA]</scope>
    <source>
        <strain evidence="2">DSM 17616</strain>
    </source>
</reference>
<dbReference type="Proteomes" id="UP000199371">
    <property type="component" value="Unassembled WGS sequence"/>
</dbReference>
<dbReference type="AlphaFoldDB" id="A0A1H6J6U2"/>
<proteinExistence type="predicted"/>
<evidence type="ECO:0008006" key="3">
    <source>
        <dbReference type="Google" id="ProtNLM"/>
    </source>
</evidence>
<dbReference type="STRING" id="173990.SAMN05660691_00070"/>
<dbReference type="EMBL" id="FNXF01000001">
    <property type="protein sequence ID" value="SEH55262.1"/>
    <property type="molecule type" value="Genomic_DNA"/>
</dbReference>
<keyword evidence="2" id="KW-1185">Reference proteome</keyword>
<gene>
    <name evidence="1" type="ORF">SAMN05660691_00070</name>
</gene>
<dbReference type="RefSeq" id="WP_092789005.1">
    <property type="nucleotide sequence ID" value="NZ_FNXF01000001.1"/>
</dbReference>
<evidence type="ECO:0000313" key="2">
    <source>
        <dbReference type="Proteomes" id="UP000199371"/>
    </source>
</evidence>
<dbReference type="OrthoDB" id="5771265at2"/>
<accession>A0A1H6J6U2</accession>
<organism evidence="1 2">
    <name type="scientific">Rheinheimera pacifica</name>
    <dbReference type="NCBI Taxonomy" id="173990"/>
    <lineage>
        <taxon>Bacteria</taxon>
        <taxon>Pseudomonadati</taxon>
        <taxon>Pseudomonadota</taxon>
        <taxon>Gammaproteobacteria</taxon>
        <taxon>Chromatiales</taxon>
        <taxon>Chromatiaceae</taxon>
        <taxon>Rheinheimera</taxon>
    </lineage>
</organism>
<evidence type="ECO:0000313" key="1">
    <source>
        <dbReference type="EMBL" id="SEH55262.1"/>
    </source>
</evidence>